<gene>
    <name evidence="2" type="ORF">CLV96_0291</name>
</gene>
<keyword evidence="1" id="KW-0472">Membrane</keyword>
<comment type="caution">
    <text evidence="2">The sequence shown here is derived from an EMBL/GenBank/DDBJ whole genome shotgun (WGS) entry which is preliminary data.</text>
</comment>
<keyword evidence="1" id="KW-0812">Transmembrane</keyword>
<evidence type="ECO:0000313" key="2">
    <source>
        <dbReference type="EMBL" id="TDY71329.1"/>
    </source>
</evidence>
<sequence>MPKQKEDLGTEDSSQEEAKISFFRVFTSRLEHPYLGTYFISFVIFNFNSILKLIVGLNDKYTDYELTIDTFTKNFDIYNNFKENSHTVFIPLIPTILFPSLLNYLGETILAFSSTWFGSLMDNIKQRNDRKEYKARIKSLNLHIFGKNVEIQNLTAELDALGERLLEAYEERLGFKGLRIIKSSIKFKRNDLVSQTFESDALTTYNRNNHFVGVNIDVLGSNMFVVRKPSQEILHDIISE</sequence>
<accession>A0A4R8MPQ5</accession>
<dbReference type="RefSeq" id="WP_004788809.1">
    <property type="nucleotide sequence ID" value="NZ_SORO01000001.1"/>
</dbReference>
<keyword evidence="3" id="KW-1185">Reference proteome</keyword>
<protein>
    <submittedName>
        <fullName evidence="2">Uncharacterized protein</fullName>
    </submittedName>
</protein>
<dbReference type="Proteomes" id="UP000294684">
    <property type="component" value="Unassembled WGS sequence"/>
</dbReference>
<organism evidence="2 3">
    <name type="scientific">Leptospira meyeri</name>
    <dbReference type="NCBI Taxonomy" id="29508"/>
    <lineage>
        <taxon>Bacteria</taxon>
        <taxon>Pseudomonadati</taxon>
        <taxon>Spirochaetota</taxon>
        <taxon>Spirochaetia</taxon>
        <taxon>Leptospirales</taxon>
        <taxon>Leptospiraceae</taxon>
        <taxon>Leptospira</taxon>
    </lineage>
</organism>
<dbReference type="EMBL" id="SORO01000001">
    <property type="protein sequence ID" value="TDY71329.1"/>
    <property type="molecule type" value="Genomic_DNA"/>
</dbReference>
<name>A0A4R8MPQ5_LEPME</name>
<feature type="transmembrane region" description="Helical" evidence="1">
    <location>
        <begin position="34"/>
        <end position="55"/>
    </location>
</feature>
<keyword evidence="1" id="KW-1133">Transmembrane helix</keyword>
<dbReference type="GeneID" id="79825648"/>
<dbReference type="AlphaFoldDB" id="A0A4R8MPQ5"/>
<evidence type="ECO:0000256" key="1">
    <source>
        <dbReference type="SAM" id="Phobius"/>
    </source>
</evidence>
<evidence type="ECO:0000313" key="3">
    <source>
        <dbReference type="Proteomes" id="UP000294684"/>
    </source>
</evidence>
<proteinExistence type="predicted"/>
<reference evidence="2 3" key="1">
    <citation type="submission" date="2019-03" db="EMBL/GenBank/DDBJ databases">
        <title>Genomic Encyclopedia of Archaeal and Bacterial Type Strains, Phase II (KMG-II): from individual species to whole genera.</title>
        <authorList>
            <person name="Goeker M."/>
        </authorList>
    </citation>
    <scope>NUCLEOTIDE SEQUENCE [LARGE SCALE GENOMIC DNA]</scope>
    <source>
        <strain evidence="2 3">DSM 21537</strain>
    </source>
</reference>